<protein>
    <submittedName>
        <fullName evidence="3">IS4/IS5 family transposase</fullName>
    </submittedName>
</protein>
<evidence type="ECO:0000313" key="4">
    <source>
        <dbReference type="Proteomes" id="UP000318616"/>
    </source>
</evidence>
<name>A0A552LW88_9CHRO</name>
<keyword evidence="1" id="KW-0812">Transmembrane</keyword>
<dbReference type="InterPro" id="IPR002559">
    <property type="entry name" value="Transposase_11"/>
</dbReference>
<organism evidence="3 4">
    <name type="scientific">Microcystis wesenbergii Mw_MB_S_20031200_S109D</name>
    <dbReference type="NCBI Taxonomy" id="2486241"/>
    <lineage>
        <taxon>Bacteria</taxon>
        <taxon>Bacillati</taxon>
        <taxon>Cyanobacteriota</taxon>
        <taxon>Cyanophyceae</taxon>
        <taxon>Oscillatoriophycideae</taxon>
        <taxon>Chroococcales</taxon>
        <taxon>Microcystaceae</taxon>
        <taxon>Microcystis</taxon>
    </lineage>
</organism>
<accession>A0A552LW88</accession>
<sequence>EEGELVYIGSKKQVKCRVISFCDLETKTEYRFATNVDIEIMSNEEIAEGYRQRWAIEILWKFLKMHLKLDRLMTKNVKGVTIQIYTILIVYLILQLIQIPQIYGDTLLNKLRYVNLILSQEGNLISLSERQFSSACM</sequence>
<dbReference type="GO" id="GO:0003677">
    <property type="term" value="F:DNA binding"/>
    <property type="evidence" value="ECO:0007669"/>
    <property type="project" value="InterPro"/>
</dbReference>
<evidence type="ECO:0000256" key="1">
    <source>
        <dbReference type="SAM" id="Phobius"/>
    </source>
</evidence>
<keyword evidence="1" id="KW-0472">Membrane</keyword>
<dbReference type="Gene3D" id="3.90.350.10">
    <property type="entry name" value="Transposase Inhibitor Protein From Tn5, Chain A, domain 1"/>
    <property type="match status" value="1"/>
</dbReference>
<reference evidence="3 4" key="1">
    <citation type="submission" date="2019-01" db="EMBL/GenBank/DDBJ databases">
        <title>Coherence of Microcystis species and biogeography revealed through population genomics.</title>
        <authorList>
            <person name="Perez-Carrascal O.M."/>
            <person name="Terrat Y."/>
            <person name="Giani A."/>
            <person name="Fortin N."/>
            <person name="Tromas N."/>
            <person name="Shapiro B.J."/>
        </authorList>
    </citation>
    <scope>NUCLEOTIDE SEQUENCE [LARGE SCALE GENOMIC DNA]</scope>
    <source>
        <strain evidence="3">Mw_MB_S_20031200_S109D</strain>
    </source>
</reference>
<dbReference type="Pfam" id="PF01609">
    <property type="entry name" value="DDE_Tnp_1"/>
    <property type="match status" value="1"/>
</dbReference>
<comment type="caution">
    <text evidence="3">The sequence shown here is derived from an EMBL/GenBank/DDBJ whole genome shotgun (WGS) entry which is preliminary data.</text>
</comment>
<proteinExistence type="predicted"/>
<dbReference type="Proteomes" id="UP000318616">
    <property type="component" value="Unassembled WGS sequence"/>
</dbReference>
<keyword evidence="1" id="KW-1133">Transmembrane helix</keyword>
<feature type="non-terminal residue" evidence="3">
    <location>
        <position position="1"/>
    </location>
</feature>
<dbReference type="GO" id="GO:0006313">
    <property type="term" value="P:DNA transposition"/>
    <property type="evidence" value="ECO:0007669"/>
    <property type="project" value="InterPro"/>
</dbReference>
<dbReference type="PANTHER" id="PTHR33258:SF1">
    <property type="entry name" value="TRANSPOSASE INSL FOR INSERTION SEQUENCE ELEMENT IS186A-RELATED"/>
    <property type="match status" value="1"/>
</dbReference>
<dbReference type="GO" id="GO:0004803">
    <property type="term" value="F:transposase activity"/>
    <property type="evidence" value="ECO:0007669"/>
    <property type="project" value="InterPro"/>
</dbReference>
<dbReference type="SUPFAM" id="SSF53098">
    <property type="entry name" value="Ribonuclease H-like"/>
    <property type="match status" value="1"/>
</dbReference>
<feature type="domain" description="Transposase IS4-like" evidence="2">
    <location>
        <begin position="28"/>
        <end position="93"/>
    </location>
</feature>
<dbReference type="AlphaFoldDB" id="A0A552LW88"/>
<dbReference type="PANTHER" id="PTHR33258">
    <property type="entry name" value="TRANSPOSASE INSL FOR INSERTION SEQUENCE ELEMENT IS186A-RELATED"/>
    <property type="match status" value="1"/>
</dbReference>
<evidence type="ECO:0000259" key="2">
    <source>
        <dbReference type="Pfam" id="PF01609"/>
    </source>
</evidence>
<dbReference type="InterPro" id="IPR012337">
    <property type="entry name" value="RNaseH-like_sf"/>
</dbReference>
<evidence type="ECO:0000313" key="3">
    <source>
        <dbReference type="EMBL" id="TRV24462.1"/>
    </source>
</evidence>
<dbReference type="EMBL" id="SFAP01000125">
    <property type="protein sequence ID" value="TRV24462.1"/>
    <property type="molecule type" value="Genomic_DNA"/>
</dbReference>
<gene>
    <name evidence="3" type="ORF">EWV88_09495</name>
</gene>
<feature type="transmembrane region" description="Helical" evidence="1">
    <location>
        <begin position="82"/>
        <end position="103"/>
    </location>
</feature>